<dbReference type="RefSeq" id="WP_016204320.1">
    <property type="nucleotide sequence ID" value="NZ_JABBPK010000001.1"/>
</dbReference>
<dbReference type="InterPro" id="IPR021176">
    <property type="entry name" value="Competence-induced_CoiA"/>
</dbReference>
<dbReference type="Pfam" id="PF25164">
    <property type="entry name" value="CoiA_N"/>
    <property type="match status" value="1"/>
</dbReference>
<evidence type="ECO:0000313" key="4">
    <source>
        <dbReference type="EMBL" id="NMO76789.1"/>
    </source>
</evidence>
<keyword evidence="5" id="KW-1185">Reference proteome</keyword>
<name>A0A7Y0PMT8_9BACI</name>
<dbReference type="InterPro" id="IPR057252">
    <property type="entry name" value="CoiA_C"/>
</dbReference>
<proteinExistence type="predicted"/>
<dbReference type="AlphaFoldDB" id="A0A7Y0PMT8"/>
<comment type="caution">
    <text evidence="4">The sequence shown here is derived from an EMBL/GenBank/DDBJ whole genome shotgun (WGS) entry which is preliminary data.</text>
</comment>
<dbReference type="Proteomes" id="UP000588491">
    <property type="component" value="Unassembled WGS sequence"/>
</dbReference>
<dbReference type="Pfam" id="PF25166">
    <property type="entry name" value="CoiA_C"/>
    <property type="match status" value="1"/>
</dbReference>
<sequence>MYTAITAEGKMINLFTMENKDELKGLRELPIYCPECKGRVILKMGEKKITHFAHERTQWCAGNGEAESSYHLQGKLQLYQKLLEVNLEPKLEPYFPEIKQRADISFVFNKEQYVIEYQCAVISPQLVKKRTEGYRKINIYPIWIIGFHHLKKWNPIKVKLSTFIYQFFTFYQNQYLLPTYCPYDRVFYLIQNPVPISISQTFISTSSYPLVKMEGELKLPILSNKNFSISYWRELIHRQKTKDVHYPTKTNDHFLKELYARELHPHFLPPFIGIPLKEGFLIETPPLYWQATIFLDSFFDATKIYPLQKVYGHFQRRIEKGNIKIRDLPFLKEKNWKVAVKQYLQTLINLKIMEEIKPNFYRLLYWKEIRNYKVQTQEEVAFYKHLKKLNDMQ</sequence>
<feature type="domain" description="Competence protein CoiA nuclease-like" evidence="1">
    <location>
        <begin position="67"/>
        <end position="214"/>
    </location>
</feature>
<evidence type="ECO:0000259" key="3">
    <source>
        <dbReference type="Pfam" id="PF25166"/>
    </source>
</evidence>
<dbReference type="PIRSF" id="PIRSF007487">
    <property type="entry name" value="Competence-induced_CoiA_bac"/>
    <property type="match status" value="1"/>
</dbReference>
<accession>A0A7Y0PMT8</accession>
<dbReference type="InterPro" id="IPR010330">
    <property type="entry name" value="CoiA_nuc"/>
</dbReference>
<dbReference type="InterPro" id="IPR057253">
    <property type="entry name" value="CoiA-like_N"/>
</dbReference>
<feature type="domain" description="Competence protein CoiA C-terminal" evidence="3">
    <location>
        <begin position="230"/>
        <end position="364"/>
    </location>
</feature>
<gene>
    <name evidence="4" type="ORF">HHU08_07270</name>
</gene>
<feature type="domain" description="Competence protein CoiA-like N-terminal" evidence="2">
    <location>
        <begin position="19"/>
        <end position="61"/>
    </location>
</feature>
<evidence type="ECO:0000313" key="5">
    <source>
        <dbReference type="Proteomes" id="UP000588491"/>
    </source>
</evidence>
<evidence type="ECO:0000259" key="1">
    <source>
        <dbReference type="Pfam" id="PF06054"/>
    </source>
</evidence>
<organism evidence="4 5">
    <name type="scientific">Niallia alba</name>
    <dbReference type="NCBI Taxonomy" id="2729105"/>
    <lineage>
        <taxon>Bacteria</taxon>
        <taxon>Bacillati</taxon>
        <taxon>Bacillota</taxon>
        <taxon>Bacilli</taxon>
        <taxon>Bacillales</taxon>
        <taxon>Bacillaceae</taxon>
        <taxon>Niallia</taxon>
    </lineage>
</organism>
<evidence type="ECO:0008006" key="6">
    <source>
        <dbReference type="Google" id="ProtNLM"/>
    </source>
</evidence>
<reference evidence="4 5" key="1">
    <citation type="submission" date="2020-04" db="EMBL/GenBank/DDBJ databases">
        <title>Bacillus sp. UniB3 isolated from commercial digestive syrup.</title>
        <authorList>
            <person name="Thorat V."/>
            <person name="Kirdat K."/>
            <person name="Tiwarekar B."/>
            <person name="Yadav A."/>
        </authorList>
    </citation>
    <scope>NUCLEOTIDE SEQUENCE [LARGE SCALE GENOMIC DNA]</scope>
    <source>
        <strain evidence="4 5">UniB3</strain>
    </source>
</reference>
<dbReference type="Pfam" id="PF06054">
    <property type="entry name" value="CoiA_nuc"/>
    <property type="match status" value="1"/>
</dbReference>
<evidence type="ECO:0000259" key="2">
    <source>
        <dbReference type="Pfam" id="PF25164"/>
    </source>
</evidence>
<protein>
    <recommendedName>
        <fullName evidence="6">Competence protein CoiA</fullName>
    </recommendedName>
</protein>
<dbReference type="EMBL" id="JABBPK010000001">
    <property type="protein sequence ID" value="NMO76789.1"/>
    <property type="molecule type" value="Genomic_DNA"/>
</dbReference>